<reference evidence="2 3" key="1">
    <citation type="submission" date="2024-04" db="EMBL/GenBank/DDBJ databases">
        <title>draft genome sequnece of Paenibacillus filicis.</title>
        <authorList>
            <person name="Kim D.-U."/>
        </authorList>
    </citation>
    <scope>NUCLEOTIDE SEQUENCE [LARGE SCALE GENOMIC DNA]</scope>
    <source>
        <strain evidence="2 3">KACC14197</strain>
    </source>
</reference>
<dbReference type="EMBL" id="JBBPCC010000021">
    <property type="protein sequence ID" value="MEK8131395.1"/>
    <property type="molecule type" value="Genomic_DNA"/>
</dbReference>
<evidence type="ECO:0000313" key="2">
    <source>
        <dbReference type="EMBL" id="MEK8131395.1"/>
    </source>
</evidence>
<dbReference type="InterPro" id="IPR019096">
    <property type="entry name" value="YopX_protein"/>
</dbReference>
<evidence type="ECO:0000313" key="3">
    <source>
        <dbReference type="Proteomes" id="UP001469365"/>
    </source>
</evidence>
<dbReference type="Proteomes" id="UP001469365">
    <property type="component" value="Unassembled WGS sequence"/>
</dbReference>
<dbReference type="Gene3D" id="2.30.30.290">
    <property type="entry name" value="YopX-like domains"/>
    <property type="match status" value="1"/>
</dbReference>
<dbReference type="InterPro" id="IPR023385">
    <property type="entry name" value="YopX-like_C"/>
</dbReference>
<dbReference type="Pfam" id="PF09643">
    <property type="entry name" value="YopX"/>
    <property type="match status" value="1"/>
</dbReference>
<organism evidence="2 3">
    <name type="scientific">Paenibacillus filicis</name>
    <dbReference type="NCBI Taxonomy" id="669464"/>
    <lineage>
        <taxon>Bacteria</taxon>
        <taxon>Bacillati</taxon>
        <taxon>Bacillota</taxon>
        <taxon>Bacilli</taxon>
        <taxon>Bacillales</taxon>
        <taxon>Paenibacillaceae</taxon>
        <taxon>Paenibacillus</taxon>
    </lineage>
</organism>
<proteinExistence type="predicted"/>
<dbReference type="SUPFAM" id="SSF159006">
    <property type="entry name" value="YopX-like"/>
    <property type="match status" value="1"/>
</dbReference>
<sequence length="121" mass="14288">MREIKFCGRRIDNKQWVYGYYHFDASWGYGTHYITLKENLDMHKVDPETVGQYTGLPDENGKDIYEKNRFQHEKDIGTVVFRNGMYCVEWDAPSTWGKETLLWKLHDGGRIIPENPDLLEA</sequence>
<dbReference type="RefSeq" id="WP_341418531.1">
    <property type="nucleotide sequence ID" value="NZ_JBBPCC010000021.1"/>
</dbReference>
<protein>
    <submittedName>
        <fullName evidence="2">YopX family protein</fullName>
    </submittedName>
</protein>
<gene>
    <name evidence="2" type="ORF">WMW72_26140</name>
</gene>
<evidence type="ECO:0000259" key="1">
    <source>
        <dbReference type="Pfam" id="PF09643"/>
    </source>
</evidence>
<comment type="caution">
    <text evidence="2">The sequence shown here is derived from an EMBL/GenBank/DDBJ whole genome shotgun (WGS) entry which is preliminary data.</text>
</comment>
<name>A0ABU9DRB7_9BACL</name>
<accession>A0ABU9DRB7</accession>
<keyword evidence="3" id="KW-1185">Reference proteome</keyword>
<feature type="domain" description="YopX protein" evidence="1">
    <location>
        <begin position="40"/>
        <end position="120"/>
    </location>
</feature>